<accession>L1JYR1</accession>
<evidence type="ECO:0000313" key="2">
    <source>
        <dbReference type="EMBL" id="EKX53507.1"/>
    </source>
</evidence>
<dbReference type="KEGG" id="gtt:GUITHDRAFT_161065"/>
<protein>
    <recommendedName>
        <fullName evidence="1">Serine aminopeptidase S33 domain-containing protein</fullName>
    </recommendedName>
</protein>
<reference evidence="2 4" key="1">
    <citation type="journal article" date="2012" name="Nature">
        <title>Algal genomes reveal evolutionary mosaicism and the fate of nucleomorphs.</title>
        <authorList>
            <consortium name="DOE Joint Genome Institute"/>
            <person name="Curtis B.A."/>
            <person name="Tanifuji G."/>
            <person name="Burki F."/>
            <person name="Gruber A."/>
            <person name="Irimia M."/>
            <person name="Maruyama S."/>
            <person name="Arias M.C."/>
            <person name="Ball S.G."/>
            <person name="Gile G.H."/>
            <person name="Hirakawa Y."/>
            <person name="Hopkins J.F."/>
            <person name="Kuo A."/>
            <person name="Rensing S.A."/>
            <person name="Schmutz J."/>
            <person name="Symeonidi A."/>
            <person name="Elias M."/>
            <person name="Eveleigh R.J."/>
            <person name="Herman E.K."/>
            <person name="Klute M.J."/>
            <person name="Nakayama T."/>
            <person name="Obornik M."/>
            <person name="Reyes-Prieto A."/>
            <person name="Armbrust E.V."/>
            <person name="Aves S.J."/>
            <person name="Beiko R.G."/>
            <person name="Coutinho P."/>
            <person name="Dacks J.B."/>
            <person name="Durnford D.G."/>
            <person name="Fast N.M."/>
            <person name="Green B.R."/>
            <person name="Grisdale C.J."/>
            <person name="Hempel F."/>
            <person name="Henrissat B."/>
            <person name="Hoppner M.P."/>
            <person name="Ishida K."/>
            <person name="Kim E."/>
            <person name="Koreny L."/>
            <person name="Kroth P.G."/>
            <person name="Liu Y."/>
            <person name="Malik S.B."/>
            <person name="Maier U.G."/>
            <person name="McRose D."/>
            <person name="Mock T."/>
            <person name="Neilson J.A."/>
            <person name="Onodera N.T."/>
            <person name="Poole A.M."/>
            <person name="Pritham E.J."/>
            <person name="Richards T.A."/>
            <person name="Rocap G."/>
            <person name="Roy S.W."/>
            <person name="Sarai C."/>
            <person name="Schaack S."/>
            <person name="Shirato S."/>
            <person name="Slamovits C.H."/>
            <person name="Spencer D.F."/>
            <person name="Suzuki S."/>
            <person name="Worden A.Z."/>
            <person name="Zauner S."/>
            <person name="Barry K."/>
            <person name="Bell C."/>
            <person name="Bharti A.K."/>
            <person name="Crow J.A."/>
            <person name="Grimwood J."/>
            <person name="Kramer R."/>
            <person name="Lindquist E."/>
            <person name="Lucas S."/>
            <person name="Salamov A."/>
            <person name="McFadden G.I."/>
            <person name="Lane C.E."/>
            <person name="Keeling P.J."/>
            <person name="Gray M.W."/>
            <person name="Grigoriev I.V."/>
            <person name="Archibald J.M."/>
        </authorList>
    </citation>
    <scope>NUCLEOTIDE SEQUENCE</scope>
    <source>
        <strain evidence="2 4">CCMP2712</strain>
    </source>
</reference>
<evidence type="ECO:0000313" key="3">
    <source>
        <dbReference type="EnsemblProtists" id="EKX53507"/>
    </source>
</evidence>
<dbReference type="EMBL" id="JH992970">
    <property type="protein sequence ID" value="EKX53507.1"/>
    <property type="molecule type" value="Genomic_DNA"/>
</dbReference>
<dbReference type="OrthoDB" id="10249433at2759"/>
<feature type="domain" description="Serine aminopeptidase S33" evidence="1">
    <location>
        <begin position="67"/>
        <end position="180"/>
    </location>
</feature>
<dbReference type="Proteomes" id="UP000011087">
    <property type="component" value="Unassembled WGS sequence"/>
</dbReference>
<keyword evidence="4" id="KW-1185">Reference proteome</keyword>
<dbReference type="RefSeq" id="XP_005840487.1">
    <property type="nucleotide sequence ID" value="XM_005840430.1"/>
</dbReference>
<dbReference type="HOGENOM" id="CLU_1275129_0_0_1"/>
<sequence length="215" mass="23657">MAEMFAGLIYRPPRKEYKVADLGPNRYIVKGQMCTREDVDIVSRRNLVLRGSLYLPVVKETMKVTSPVPCVVYLHGNSGSRIDADDVVDSFLVEQMSVFTVDFGGCGLSDGDIVTLGWKECDDLKSVLDYLSSNRNISSIGLYGRSMGAATAMLVAADESYYHLISGMVLDSCYTSVRQVISELAYKYVGKIPLVPLESMIDDAVESLRVAVLSK</sequence>
<dbReference type="AlphaFoldDB" id="L1JYR1"/>
<dbReference type="InterPro" id="IPR029058">
    <property type="entry name" value="AB_hydrolase_fold"/>
</dbReference>
<name>L1JYR1_GUITC</name>
<evidence type="ECO:0000259" key="1">
    <source>
        <dbReference type="Pfam" id="PF12146"/>
    </source>
</evidence>
<dbReference type="eggNOG" id="KOG1552">
    <property type="taxonomic scope" value="Eukaryota"/>
</dbReference>
<dbReference type="PANTHER" id="PTHR43358:SF4">
    <property type="entry name" value="ALPHA_BETA HYDROLASE FOLD-1 DOMAIN-CONTAINING PROTEIN"/>
    <property type="match status" value="1"/>
</dbReference>
<reference evidence="3" key="3">
    <citation type="submission" date="2016-03" db="UniProtKB">
        <authorList>
            <consortium name="EnsemblProtists"/>
        </authorList>
    </citation>
    <scope>IDENTIFICATION</scope>
</reference>
<evidence type="ECO:0000313" key="4">
    <source>
        <dbReference type="Proteomes" id="UP000011087"/>
    </source>
</evidence>
<dbReference type="InterPro" id="IPR022742">
    <property type="entry name" value="Hydrolase_4"/>
</dbReference>
<dbReference type="Pfam" id="PF12146">
    <property type="entry name" value="Hydrolase_4"/>
    <property type="match status" value="1"/>
</dbReference>
<dbReference type="PaxDb" id="55529-EKX53507"/>
<dbReference type="EnsemblProtists" id="EKX53507">
    <property type="protein sequence ID" value="EKX53507"/>
    <property type="gene ID" value="GUITHDRAFT_161065"/>
</dbReference>
<dbReference type="Gene3D" id="3.40.50.1820">
    <property type="entry name" value="alpha/beta hydrolase"/>
    <property type="match status" value="1"/>
</dbReference>
<proteinExistence type="predicted"/>
<dbReference type="SUPFAM" id="SSF53474">
    <property type="entry name" value="alpha/beta-Hydrolases"/>
    <property type="match status" value="1"/>
</dbReference>
<dbReference type="STRING" id="905079.L1JYR1"/>
<organism evidence="2">
    <name type="scientific">Guillardia theta (strain CCMP2712)</name>
    <name type="common">Cryptophyte</name>
    <dbReference type="NCBI Taxonomy" id="905079"/>
    <lineage>
        <taxon>Eukaryota</taxon>
        <taxon>Cryptophyceae</taxon>
        <taxon>Pyrenomonadales</taxon>
        <taxon>Geminigeraceae</taxon>
        <taxon>Guillardia</taxon>
    </lineage>
</organism>
<reference evidence="4" key="2">
    <citation type="submission" date="2012-11" db="EMBL/GenBank/DDBJ databases">
        <authorList>
            <person name="Kuo A."/>
            <person name="Curtis B.A."/>
            <person name="Tanifuji G."/>
            <person name="Burki F."/>
            <person name="Gruber A."/>
            <person name="Irimia M."/>
            <person name="Maruyama S."/>
            <person name="Arias M.C."/>
            <person name="Ball S.G."/>
            <person name="Gile G.H."/>
            <person name="Hirakawa Y."/>
            <person name="Hopkins J.F."/>
            <person name="Rensing S.A."/>
            <person name="Schmutz J."/>
            <person name="Symeonidi A."/>
            <person name="Elias M."/>
            <person name="Eveleigh R.J."/>
            <person name="Herman E.K."/>
            <person name="Klute M.J."/>
            <person name="Nakayama T."/>
            <person name="Obornik M."/>
            <person name="Reyes-Prieto A."/>
            <person name="Armbrust E.V."/>
            <person name="Aves S.J."/>
            <person name="Beiko R.G."/>
            <person name="Coutinho P."/>
            <person name="Dacks J.B."/>
            <person name="Durnford D.G."/>
            <person name="Fast N.M."/>
            <person name="Green B.R."/>
            <person name="Grisdale C."/>
            <person name="Hempe F."/>
            <person name="Henrissat B."/>
            <person name="Hoppner M.P."/>
            <person name="Ishida K.-I."/>
            <person name="Kim E."/>
            <person name="Koreny L."/>
            <person name="Kroth P.G."/>
            <person name="Liu Y."/>
            <person name="Malik S.-B."/>
            <person name="Maier U.G."/>
            <person name="McRose D."/>
            <person name="Mock T."/>
            <person name="Neilson J.A."/>
            <person name="Onodera N.T."/>
            <person name="Poole A.M."/>
            <person name="Pritham E.J."/>
            <person name="Richards T.A."/>
            <person name="Rocap G."/>
            <person name="Roy S.W."/>
            <person name="Sarai C."/>
            <person name="Schaack S."/>
            <person name="Shirato S."/>
            <person name="Slamovits C.H."/>
            <person name="Spencer D.F."/>
            <person name="Suzuki S."/>
            <person name="Worden A.Z."/>
            <person name="Zauner S."/>
            <person name="Barry K."/>
            <person name="Bell C."/>
            <person name="Bharti A.K."/>
            <person name="Crow J.A."/>
            <person name="Grimwood J."/>
            <person name="Kramer R."/>
            <person name="Lindquist E."/>
            <person name="Lucas S."/>
            <person name="Salamov A."/>
            <person name="McFadden G.I."/>
            <person name="Lane C.E."/>
            <person name="Keeling P.J."/>
            <person name="Gray M.W."/>
            <person name="Grigoriev I.V."/>
            <person name="Archibald J.M."/>
        </authorList>
    </citation>
    <scope>NUCLEOTIDE SEQUENCE</scope>
    <source>
        <strain evidence="4">CCMP2712</strain>
    </source>
</reference>
<dbReference type="GeneID" id="17310019"/>
<gene>
    <name evidence="2" type="ORF">GUITHDRAFT_161065</name>
</gene>
<dbReference type="PANTHER" id="PTHR43358">
    <property type="entry name" value="ALPHA/BETA-HYDROLASE"/>
    <property type="match status" value="1"/>
</dbReference>
<dbReference type="InterPro" id="IPR052920">
    <property type="entry name" value="DNA-binding_regulatory"/>
</dbReference>